<evidence type="ECO:0000256" key="13">
    <source>
        <dbReference type="ARBA" id="ARBA00023242"/>
    </source>
</evidence>
<keyword evidence="6" id="KW-1133">Transmembrane helix</keyword>
<keyword evidence="14" id="KW-0175">Coiled coil</keyword>
<keyword evidence="10" id="KW-0010">Activator</keyword>
<keyword evidence="8" id="KW-0238">DNA-binding</keyword>
<keyword evidence="5" id="KW-0735">Signal-anchor</keyword>
<evidence type="ECO:0000256" key="10">
    <source>
        <dbReference type="ARBA" id="ARBA00023159"/>
    </source>
</evidence>
<dbReference type="PANTHER" id="PTHR45996">
    <property type="entry name" value="AGAP001464-PB"/>
    <property type="match status" value="1"/>
</dbReference>
<dbReference type="FunFam" id="1.20.5.170:FF:000042">
    <property type="entry name" value="Cyclic AMP-responsive element-binding protein 3-like protein 3"/>
    <property type="match status" value="1"/>
</dbReference>
<gene>
    <name evidence="17" type="ORF">PYX00_008802</name>
</gene>
<sequence length="649" mass="73354">MSVSADINLMDILFDRDDPVLKFVEDREGIKQLDAIDPKTEIINDKIDIWNTDPDDLLQNYLNDEQFNFFEKNIDDYQQSYFDETLSDLNNDASGIKDVDFSSSTFSDSGMSTDQVSPDLPNDYDFKPCHLDDDDEHLSSAVSTVSDTSITQFTSNDVKQEHHDYDYDPVEDEQAVLGIISDDSKNLNLGKKKIHKVLNVAPMIATNPRSILLPVNTGNGIRTYKIVSNGNGRKTLKAIGSLGNGNPMVLKTIRPVGVPLVVKNFKTSGLSKKMKTKQSRIPQDETDEEEVTVLSDSEDDKKKSQYPRLILSPEEKKLIQKEGVSLPSHYPLTKFEERELKRIRRKIRNKISAQDSRKRKKEYLDGLEDRVKQCTEENLSLVKKIKFLQSQNQSLMAQLKKLQITLARSTTKTAQPATCLMVLLLSVALVMAPNLRLNQNSDNEMSEQDIPDSSLTPIAGRSRSLLSKVNPPDECPGTDEEENKAEIHDFLRFHSNPSLNSPYSYSDVESSNQGSYTSSPERSRKSSYRSSSSGYDSAPDFLVDHDYDPPPSKRNRLNFDVEKDFNSHEEPLLKKEFIIPPVDDVWPGHKVNDALKAKEFIIPDVDDEWVPSKSVLTDRIEELTTEVKVNITDAKGTRTVVITVPKEKK</sequence>
<keyword evidence="4" id="KW-0256">Endoplasmic reticulum</keyword>
<keyword evidence="12" id="KW-0325">Glycoprotein</keyword>
<feature type="compositionally biased region" description="Low complexity" evidence="15">
    <location>
        <begin position="528"/>
        <end position="537"/>
    </location>
</feature>
<dbReference type="SUPFAM" id="SSF57959">
    <property type="entry name" value="Leucine zipper domain"/>
    <property type="match status" value="1"/>
</dbReference>
<dbReference type="AlphaFoldDB" id="A0AAW2HPH6"/>
<evidence type="ECO:0000256" key="5">
    <source>
        <dbReference type="ARBA" id="ARBA00022968"/>
    </source>
</evidence>
<keyword evidence="9" id="KW-0472">Membrane</keyword>
<protein>
    <recommendedName>
        <fullName evidence="16">BZIP domain-containing protein</fullName>
    </recommendedName>
</protein>
<dbReference type="CDD" id="cd14689">
    <property type="entry name" value="bZIP_CREB3"/>
    <property type="match status" value="1"/>
</dbReference>
<evidence type="ECO:0000256" key="6">
    <source>
        <dbReference type="ARBA" id="ARBA00022989"/>
    </source>
</evidence>
<dbReference type="InterPro" id="IPR046347">
    <property type="entry name" value="bZIP_sf"/>
</dbReference>
<evidence type="ECO:0000256" key="11">
    <source>
        <dbReference type="ARBA" id="ARBA00023163"/>
    </source>
</evidence>
<evidence type="ECO:0000256" key="7">
    <source>
        <dbReference type="ARBA" id="ARBA00023015"/>
    </source>
</evidence>
<evidence type="ECO:0000256" key="9">
    <source>
        <dbReference type="ARBA" id="ARBA00023136"/>
    </source>
</evidence>
<reference evidence="17" key="1">
    <citation type="journal article" date="2024" name="Gigascience">
        <title>Chromosome-level genome of the poultry shaft louse Menopon gallinae provides insight into the host-switching and adaptive evolution of parasitic lice.</title>
        <authorList>
            <person name="Xu Y."/>
            <person name="Ma L."/>
            <person name="Liu S."/>
            <person name="Liang Y."/>
            <person name="Liu Q."/>
            <person name="He Z."/>
            <person name="Tian L."/>
            <person name="Duan Y."/>
            <person name="Cai W."/>
            <person name="Li H."/>
            <person name="Song F."/>
        </authorList>
    </citation>
    <scope>NUCLEOTIDE SEQUENCE</scope>
    <source>
        <strain evidence="17">Cailab_2023a</strain>
    </source>
</reference>
<organism evidence="17">
    <name type="scientific">Menopon gallinae</name>
    <name type="common">poultry shaft louse</name>
    <dbReference type="NCBI Taxonomy" id="328185"/>
    <lineage>
        <taxon>Eukaryota</taxon>
        <taxon>Metazoa</taxon>
        <taxon>Ecdysozoa</taxon>
        <taxon>Arthropoda</taxon>
        <taxon>Hexapoda</taxon>
        <taxon>Insecta</taxon>
        <taxon>Pterygota</taxon>
        <taxon>Neoptera</taxon>
        <taxon>Paraneoptera</taxon>
        <taxon>Psocodea</taxon>
        <taxon>Troctomorpha</taxon>
        <taxon>Phthiraptera</taxon>
        <taxon>Amblycera</taxon>
        <taxon>Menoponidae</taxon>
        <taxon>Menopon</taxon>
    </lineage>
</organism>
<accession>A0AAW2HPH6</accession>
<evidence type="ECO:0000256" key="3">
    <source>
        <dbReference type="ARBA" id="ARBA00022692"/>
    </source>
</evidence>
<evidence type="ECO:0000256" key="1">
    <source>
        <dbReference type="ARBA" id="ARBA00004648"/>
    </source>
</evidence>
<evidence type="ECO:0000256" key="15">
    <source>
        <dbReference type="SAM" id="MobiDB-lite"/>
    </source>
</evidence>
<dbReference type="EMBL" id="JARGDH010000004">
    <property type="protein sequence ID" value="KAL0271834.1"/>
    <property type="molecule type" value="Genomic_DNA"/>
</dbReference>
<evidence type="ECO:0000256" key="4">
    <source>
        <dbReference type="ARBA" id="ARBA00022824"/>
    </source>
</evidence>
<dbReference type="GO" id="GO:0005789">
    <property type="term" value="C:endoplasmic reticulum membrane"/>
    <property type="evidence" value="ECO:0007669"/>
    <property type="project" value="UniProtKB-SubCell"/>
</dbReference>
<evidence type="ECO:0000256" key="2">
    <source>
        <dbReference type="ARBA" id="ARBA00009050"/>
    </source>
</evidence>
<dbReference type="SMART" id="SM00338">
    <property type="entry name" value="BRLZ"/>
    <property type="match status" value="1"/>
</dbReference>
<dbReference type="Pfam" id="PF00170">
    <property type="entry name" value="bZIP_1"/>
    <property type="match status" value="1"/>
</dbReference>
<dbReference type="GO" id="GO:0005634">
    <property type="term" value="C:nucleus"/>
    <property type="evidence" value="ECO:0007669"/>
    <property type="project" value="TreeGrafter"/>
</dbReference>
<dbReference type="PANTHER" id="PTHR45996:SF3">
    <property type="entry name" value="CREB-H TRANSCRIPTION FACTOR HOMOLOG LET-607"/>
    <property type="match status" value="1"/>
</dbReference>
<dbReference type="Gene3D" id="1.20.5.170">
    <property type="match status" value="1"/>
</dbReference>
<feature type="domain" description="BZIP" evidence="16">
    <location>
        <begin position="339"/>
        <end position="402"/>
    </location>
</feature>
<name>A0AAW2HPH6_9NEOP</name>
<evidence type="ECO:0000256" key="8">
    <source>
        <dbReference type="ARBA" id="ARBA00023125"/>
    </source>
</evidence>
<dbReference type="InterPro" id="IPR051381">
    <property type="entry name" value="CREB_ATF_subfamily"/>
</dbReference>
<comment type="caution">
    <text evidence="17">The sequence shown here is derived from an EMBL/GenBank/DDBJ whole genome shotgun (WGS) entry which is preliminary data.</text>
</comment>
<feature type="region of interest" description="Disordered" evidence="15">
    <location>
        <begin position="502"/>
        <end position="555"/>
    </location>
</feature>
<comment type="similarity">
    <text evidence="2">Belongs to the bZIP family. ATF subfamily.</text>
</comment>
<dbReference type="InterPro" id="IPR004827">
    <property type="entry name" value="bZIP"/>
</dbReference>
<evidence type="ECO:0000256" key="14">
    <source>
        <dbReference type="SAM" id="Coils"/>
    </source>
</evidence>
<proteinExistence type="inferred from homology"/>
<feature type="region of interest" description="Disordered" evidence="15">
    <location>
        <begin position="271"/>
        <end position="304"/>
    </location>
</feature>
<keyword evidence="11" id="KW-0804">Transcription</keyword>
<evidence type="ECO:0000259" key="16">
    <source>
        <dbReference type="PROSITE" id="PS50217"/>
    </source>
</evidence>
<dbReference type="PROSITE" id="PS50217">
    <property type="entry name" value="BZIP"/>
    <property type="match status" value="1"/>
</dbReference>
<dbReference type="GO" id="GO:0000981">
    <property type="term" value="F:DNA-binding transcription factor activity, RNA polymerase II-specific"/>
    <property type="evidence" value="ECO:0007669"/>
    <property type="project" value="TreeGrafter"/>
</dbReference>
<comment type="subcellular location">
    <subcellularLocation>
        <location evidence="1">Endoplasmic reticulum membrane</location>
        <topology evidence="1">Single-pass type II membrane protein</topology>
    </subcellularLocation>
</comment>
<keyword evidence="7" id="KW-0805">Transcription regulation</keyword>
<keyword evidence="3" id="KW-0812">Transmembrane</keyword>
<evidence type="ECO:0000256" key="12">
    <source>
        <dbReference type="ARBA" id="ARBA00023180"/>
    </source>
</evidence>
<evidence type="ECO:0000313" key="17">
    <source>
        <dbReference type="EMBL" id="KAL0271834.1"/>
    </source>
</evidence>
<feature type="region of interest" description="Disordered" evidence="15">
    <location>
        <begin position="441"/>
        <end position="481"/>
    </location>
</feature>
<keyword evidence="13" id="KW-0539">Nucleus</keyword>
<dbReference type="GO" id="GO:0000978">
    <property type="term" value="F:RNA polymerase II cis-regulatory region sequence-specific DNA binding"/>
    <property type="evidence" value="ECO:0007669"/>
    <property type="project" value="TreeGrafter"/>
</dbReference>
<feature type="coiled-coil region" evidence="14">
    <location>
        <begin position="357"/>
        <end position="412"/>
    </location>
</feature>